<dbReference type="GO" id="GO:0005765">
    <property type="term" value="C:lysosomal membrane"/>
    <property type="evidence" value="ECO:0007669"/>
    <property type="project" value="TreeGrafter"/>
</dbReference>
<dbReference type="Gene3D" id="3.30.530.20">
    <property type="match status" value="1"/>
</dbReference>
<evidence type="ECO:0000313" key="3">
    <source>
        <dbReference type="EMBL" id="DAZ94124.1"/>
    </source>
</evidence>
<dbReference type="SUPFAM" id="SSF55961">
    <property type="entry name" value="Bet v1-like"/>
    <property type="match status" value="1"/>
</dbReference>
<dbReference type="InterPro" id="IPR051869">
    <property type="entry name" value="STARD3"/>
</dbReference>
<dbReference type="PANTHER" id="PTHR46121:SF4">
    <property type="entry name" value="STEROIDOGENIC ACUTE REGULATORY PROTEIN-LIKE"/>
    <property type="match status" value="1"/>
</dbReference>
<dbReference type="InterPro" id="IPR023393">
    <property type="entry name" value="START-like_dom_sf"/>
</dbReference>
<dbReference type="AlphaFoldDB" id="A0AAV2YN75"/>
<dbReference type="GO" id="GO:0031902">
    <property type="term" value="C:late endosome membrane"/>
    <property type="evidence" value="ECO:0007669"/>
    <property type="project" value="TreeGrafter"/>
</dbReference>
<feature type="domain" description="START" evidence="2">
    <location>
        <begin position="122"/>
        <end position="309"/>
    </location>
</feature>
<reference evidence="3" key="1">
    <citation type="submission" date="2022-11" db="EMBL/GenBank/DDBJ databases">
        <authorList>
            <person name="Morgan W.R."/>
            <person name="Tartar A."/>
        </authorList>
    </citation>
    <scope>NUCLEOTIDE SEQUENCE</scope>
    <source>
        <strain evidence="3">ARSEF 373</strain>
    </source>
</reference>
<dbReference type="InterPro" id="IPR002913">
    <property type="entry name" value="START_lipid-bd_dom"/>
</dbReference>
<proteinExistence type="predicted"/>
<gene>
    <name evidence="3" type="ORF">N0F65_010368</name>
</gene>
<dbReference type="GO" id="GO:0008289">
    <property type="term" value="F:lipid binding"/>
    <property type="evidence" value="ECO:0007669"/>
    <property type="project" value="InterPro"/>
</dbReference>
<dbReference type="Proteomes" id="UP001146120">
    <property type="component" value="Unassembled WGS sequence"/>
</dbReference>
<evidence type="ECO:0000256" key="1">
    <source>
        <dbReference type="SAM" id="MobiDB-lite"/>
    </source>
</evidence>
<dbReference type="Pfam" id="PF01852">
    <property type="entry name" value="START"/>
    <property type="match status" value="1"/>
</dbReference>
<organism evidence="3 4">
    <name type="scientific">Lagenidium giganteum</name>
    <dbReference type="NCBI Taxonomy" id="4803"/>
    <lineage>
        <taxon>Eukaryota</taxon>
        <taxon>Sar</taxon>
        <taxon>Stramenopiles</taxon>
        <taxon>Oomycota</taxon>
        <taxon>Peronosporomycetes</taxon>
        <taxon>Pythiales</taxon>
        <taxon>Pythiaceae</taxon>
    </lineage>
</organism>
<dbReference type="GO" id="GO:0099044">
    <property type="term" value="P:vesicle tethering to endoplasmic reticulum"/>
    <property type="evidence" value="ECO:0007669"/>
    <property type="project" value="TreeGrafter"/>
</dbReference>
<dbReference type="PRINTS" id="PR00978">
    <property type="entry name" value="STARPROTEIN"/>
</dbReference>
<accession>A0AAV2YN75</accession>
<dbReference type="PANTHER" id="PTHR46121">
    <property type="entry name" value="STEROIDOGENIC ACUTE REGULATORY PROTEIN-LIKE"/>
    <property type="match status" value="1"/>
</dbReference>
<feature type="region of interest" description="Disordered" evidence="1">
    <location>
        <begin position="54"/>
        <end position="96"/>
    </location>
</feature>
<dbReference type="InterPro" id="IPR000799">
    <property type="entry name" value="StAR-like"/>
</dbReference>
<dbReference type="EMBL" id="DAKRPA010000267">
    <property type="protein sequence ID" value="DAZ94124.1"/>
    <property type="molecule type" value="Genomic_DNA"/>
</dbReference>
<protein>
    <recommendedName>
        <fullName evidence="2">START domain-containing protein</fullName>
    </recommendedName>
</protein>
<keyword evidence="4" id="KW-1185">Reference proteome</keyword>
<evidence type="ECO:0000259" key="2">
    <source>
        <dbReference type="PROSITE" id="PS50848"/>
    </source>
</evidence>
<reference evidence="3" key="2">
    <citation type="journal article" date="2023" name="Microbiol Resour">
        <title>Decontamination and Annotation of the Draft Genome Sequence of the Oomycete Lagenidium giganteum ARSEF 373.</title>
        <authorList>
            <person name="Morgan W.R."/>
            <person name="Tartar A."/>
        </authorList>
    </citation>
    <scope>NUCLEOTIDE SEQUENCE</scope>
    <source>
        <strain evidence="3">ARSEF 373</strain>
    </source>
</reference>
<sequence length="313" mass="34986">MVASMVCFAGTFWFLKDEVSVWNPAIWILCMGFIKNIYDLAACIRRHRKHRMKTSHSGRVMDGSVHDKTTSGASTESDDDDSDSASPSKPRREVLTLSPQQETQILTLADTAMDKVWELGISDDGWTSEQSTMEDVKLHSRDHKPVRIFKCETVIDLSAEELFDVLHGQFEQSSSWNVTAAENKIIKVLDETTDVVHLVTAPALGGMVTSRDFINTRKWRRQGGGFLIGSTCAGKNLLKTEKGITRGENGPTGFIILPHDSSPDKCRFIWVMNCDIKGYFPSSVIRKGTLSEMLCFVRNLRRHLAVIRGSASD</sequence>
<dbReference type="GO" id="GO:0005789">
    <property type="term" value="C:endoplasmic reticulum membrane"/>
    <property type="evidence" value="ECO:0007669"/>
    <property type="project" value="TreeGrafter"/>
</dbReference>
<dbReference type="SMART" id="SM00234">
    <property type="entry name" value="START"/>
    <property type="match status" value="1"/>
</dbReference>
<dbReference type="GO" id="GO:0140284">
    <property type="term" value="C:endoplasmic reticulum-endosome membrane contact site"/>
    <property type="evidence" value="ECO:0007669"/>
    <property type="project" value="TreeGrafter"/>
</dbReference>
<dbReference type="PROSITE" id="PS50848">
    <property type="entry name" value="START"/>
    <property type="match status" value="1"/>
</dbReference>
<comment type="caution">
    <text evidence="3">The sequence shown here is derived from an EMBL/GenBank/DDBJ whole genome shotgun (WGS) entry which is preliminary data.</text>
</comment>
<name>A0AAV2YN75_9STRA</name>
<evidence type="ECO:0000313" key="4">
    <source>
        <dbReference type="Proteomes" id="UP001146120"/>
    </source>
</evidence>